<reference evidence="4 5" key="1">
    <citation type="journal article" date="2013" name="J. Microbiol.">
        <title>Lysinibacillus chungkukjangi sp. nov., isolated from Chungkukjang, Korean fermented soybean food.</title>
        <authorList>
            <person name="Kim S.J."/>
            <person name="Jang Y.H."/>
            <person name="Hamada M."/>
            <person name="Ahn J.H."/>
            <person name="Weon H.Y."/>
            <person name="Suzuki K."/>
            <person name="Whang K.S."/>
            <person name="Kwon S.W."/>
        </authorList>
    </citation>
    <scope>NUCLEOTIDE SEQUENCE [LARGE SCALE GENOMIC DNA]</scope>
    <source>
        <strain evidence="4 5">MCCC 1A12701</strain>
    </source>
</reference>
<dbReference type="PROSITE" id="PS51272">
    <property type="entry name" value="SLH"/>
    <property type="match status" value="3"/>
</dbReference>
<feature type="domain" description="SLH" evidence="3">
    <location>
        <begin position="29"/>
        <end position="92"/>
    </location>
</feature>
<feature type="domain" description="SLH" evidence="3">
    <location>
        <begin position="96"/>
        <end position="160"/>
    </location>
</feature>
<evidence type="ECO:0000313" key="5">
    <source>
        <dbReference type="Proteomes" id="UP000274033"/>
    </source>
</evidence>
<name>A0A3N9UHF5_9BACI</name>
<evidence type="ECO:0000256" key="1">
    <source>
        <dbReference type="ARBA" id="ARBA00022729"/>
    </source>
</evidence>
<protein>
    <submittedName>
        <fullName evidence="4">S-layer homology domain-containing protein</fullName>
    </submittedName>
</protein>
<dbReference type="Gene3D" id="2.60.40.1220">
    <property type="match status" value="1"/>
</dbReference>
<dbReference type="Pfam" id="PF00395">
    <property type="entry name" value="SLH"/>
    <property type="match status" value="3"/>
</dbReference>
<dbReference type="InterPro" id="IPR014755">
    <property type="entry name" value="Cu-Rt/internalin_Ig-like"/>
</dbReference>
<feature type="domain" description="SLH" evidence="3">
    <location>
        <begin position="167"/>
        <end position="227"/>
    </location>
</feature>
<dbReference type="Proteomes" id="UP000274033">
    <property type="component" value="Unassembled WGS sequence"/>
</dbReference>
<sequence length="1050" mass="113590">MANQPKKYKKFVATAATATLVASAIVPVASAATPSDIAGNDHEAAIKALLELGYVSGKADGSFAPNETVTRGQVALMLGKWAKALGLEAPADYATKEYFNDYPTFATEENKEMFALVKANGIFQGYTDGSLKPQDKISRQQMAVVLDSAYKAITGKSLKELAGDTSNVTVADIEKVNADYRDEVKALKALKITAVDNFNPTGNVTRGQFASFLNATINAKAPTSEAGVIKSLTATSTNQLTVVFDGAVNPETAKFSVARGTTGFNVTEIDWNEDKTEAVLTVDTKFTDATYTLTVSGVASEDLKASVTTTRETVTAIEFNSEYLAFTGKEDANKNKEAKIGFTITNQYGEDITEDTNHQNFKDVKIKGIDETDIYVDDLKGGREGVVTVWVDADEDDDATGTIELSYEDGDLEIDAEQDVTLSDESEPGSVEILKVYNENEEEFTTENVKDKHDFYILFNVTDQYGVKLDAEDYEEDSELDGNLQPTSPDAIQIGFIRDNLRIDVSNDDIFEIDDEDQITVKEIDGKHYFAVPLTFDLDDVIGGENTVTFRSKATGEENSAKFNLVSSSEVQKVELGTPDEVVAADETVKLPVFAYDQAGELITDAADLNDKLRSKDGKDPELKITWDTPRVKNSGSQTSAFNFVEEDGQVYLEFETTSHDKDKAEDLEIEIEVDDSGEESSVELSVYAKAYAESIVNVDVDTYVYKDGELDVKFKAIKVEDQYGRAFDDVENYTIQAVSKDPSKIAINGKDTFAAAGDKIKLVGNNDGSATVEFKLVSNYTDKGTAKTATDTQSVTFRTVDEDDFKSYVVKSDGKLYGEVATKDFANIEVYGVTSNGVEVELPKSAYSISAVSGAKYLDLDVTSGDVATTQTAVDKLKESGVTSIDTEVAVIINKDGQRVTHALTIGEDDPAVAALNVKDKESASEKSVKSFDVNIASGATSISTTNLLDALANNNAIAEGKWDLEDQYGEDVTVSGTTVTFFDGSTDQLKLRISDVNAANDEDYKVTSNGTSSASINVGSANGVQEGDSFTLTISVDGVEQSYKVYVK</sequence>
<gene>
    <name evidence="4" type="ORF">EBB45_05105</name>
</gene>
<evidence type="ECO:0000259" key="3">
    <source>
        <dbReference type="PROSITE" id="PS51272"/>
    </source>
</evidence>
<comment type="caution">
    <text evidence="4">The sequence shown here is derived from an EMBL/GenBank/DDBJ whole genome shotgun (WGS) entry which is preliminary data.</text>
</comment>
<feature type="signal peptide" evidence="2">
    <location>
        <begin position="1"/>
        <end position="31"/>
    </location>
</feature>
<accession>A0A3N9UHF5</accession>
<keyword evidence="5" id="KW-1185">Reference proteome</keyword>
<organism evidence="4 5">
    <name type="scientific">Lysinibacillus composti</name>
    <dbReference type="NCBI Taxonomy" id="720633"/>
    <lineage>
        <taxon>Bacteria</taxon>
        <taxon>Bacillati</taxon>
        <taxon>Bacillota</taxon>
        <taxon>Bacilli</taxon>
        <taxon>Bacillales</taxon>
        <taxon>Bacillaceae</taxon>
        <taxon>Lysinibacillus</taxon>
    </lineage>
</organism>
<proteinExistence type="predicted"/>
<dbReference type="RefSeq" id="WP_124763323.1">
    <property type="nucleotide sequence ID" value="NZ_JAFBDY010000009.1"/>
</dbReference>
<feature type="chain" id="PRO_5018243099" evidence="2">
    <location>
        <begin position="32"/>
        <end position="1050"/>
    </location>
</feature>
<dbReference type="AlphaFoldDB" id="A0A3N9UHF5"/>
<keyword evidence="1 2" id="KW-0732">Signal</keyword>
<dbReference type="OrthoDB" id="1706086at2"/>
<evidence type="ECO:0000313" key="4">
    <source>
        <dbReference type="EMBL" id="RQW75520.1"/>
    </source>
</evidence>
<evidence type="ECO:0000256" key="2">
    <source>
        <dbReference type="SAM" id="SignalP"/>
    </source>
</evidence>
<dbReference type="InterPro" id="IPR001119">
    <property type="entry name" value="SLH_dom"/>
</dbReference>
<dbReference type="EMBL" id="RRCT01000003">
    <property type="protein sequence ID" value="RQW75520.1"/>
    <property type="molecule type" value="Genomic_DNA"/>
</dbReference>